<accession>A0AAV7J3J4</accession>
<evidence type="ECO:0000256" key="1">
    <source>
        <dbReference type="SAM" id="MobiDB-lite"/>
    </source>
</evidence>
<dbReference type="AlphaFoldDB" id="A0AAV7J3J4"/>
<dbReference type="Proteomes" id="UP000826195">
    <property type="component" value="Unassembled WGS sequence"/>
</dbReference>
<name>A0AAV7J3J4_COTGL</name>
<protein>
    <submittedName>
        <fullName evidence="2">Uncharacterized protein</fullName>
    </submittedName>
</protein>
<sequence>MAKRDSWCHKWDSPREKFKYKDDWIGSIAQQFKEKKLLSQEEKMTGNQVTGTVQIWHKKCLTKKICENKFLELVFGTSSNYRYSDKRQKKSKTENKGKDEGVRGQAKMEDGGKMNKAEDSCCYWLIQMVESFNEDQHYQDRISEFVRRKNLGYDITTTTSTTTSTTTTTPTPTTTMSYKDETTTKSSESIGTKMNSTKIDSSFVKTTENSNEPHHQKCSPSDQLCLISLDNCCTGYKCTKFERLPKNIGFCYTLPKYDVINPFAEQIEKAAVKLVEMSLNNNVIRVDNKKGLNEKEKPDESRTTVRNVEWFVRQESIGSPIGWG</sequence>
<evidence type="ECO:0000313" key="2">
    <source>
        <dbReference type="EMBL" id="KAH0564515.1"/>
    </source>
</evidence>
<organism evidence="2 3">
    <name type="scientific">Cotesia glomerata</name>
    <name type="common">Lepidopteran parasitic wasp</name>
    <name type="synonym">Apanteles glomeratus</name>
    <dbReference type="NCBI Taxonomy" id="32391"/>
    <lineage>
        <taxon>Eukaryota</taxon>
        <taxon>Metazoa</taxon>
        <taxon>Ecdysozoa</taxon>
        <taxon>Arthropoda</taxon>
        <taxon>Hexapoda</taxon>
        <taxon>Insecta</taxon>
        <taxon>Pterygota</taxon>
        <taxon>Neoptera</taxon>
        <taxon>Endopterygota</taxon>
        <taxon>Hymenoptera</taxon>
        <taxon>Apocrita</taxon>
        <taxon>Ichneumonoidea</taxon>
        <taxon>Braconidae</taxon>
        <taxon>Microgastrinae</taxon>
        <taxon>Cotesia</taxon>
    </lineage>
</organism>
<feature type="region of interest" description="Disordered" evidence="1">
    <location>
        <begin position="160"/>
        <end position="192"/>
    </location>
</feature>
<comment type="caution">
    <text evidence="2">The sequence shown here is derived from an EMBL/GenBank/DDBJ whole genome shotgun (WGS) entry which is preliminary data.</text>
</comment>
<keyword evidence="3" id="KW-1185">Reference proteome</keyword>
<dbReference type="EMBL" id="JAHXZJ010000002">
    <property type="protein sequence ID" value="KAH0564515.1"/>
    <property type="molecule type" value="Genomic_DNA"/>
</dbReference>
<feature type="region of interest" description="Disordered" evidence="1">
    <location>
        <begin position="85"/>
        <end position="112"/>
    </location>
</feature>
<evidence type="ECO:0000313" key="3">
    <source>
        <dbReference type="Proteomes" id="UP000826195"/>
    </source>
</evidence>
<proteinExistence type="predicted"/>
<gene>
    <name evidence="2" type="ORF">KQX54_012540</name>
</gene>
<reference evidence="2 3" key="1">
    <citation type="journal article" date="2021" name="J. Hered.">
        <title>A chromosome-level genome assembly of the parasitoid wasp, Cotesia glomerata (Hymenoptera: Braconidae).</title>
        <authorList>
            <person name="Pinto B.J."/>
            <person name="Weis J.J."/>
            <person name="Gamble T."/>
            <person name="Ode P.J."/>
            <person name="Paul R."/>
            <person name="Zaspel J.M."/>
        </authorList>
    </citation>
    <scope>NUCLEOTIDE SEQUENCE [LARGE SCALE GENOMIC DNA]</scope>
    <source>
        <strain evidence="2">CgM1</strain>
    </source>
</reference>
<feature type="compositionally biased region" description="Low complexity" evidence="1">
    <location>
        <begin position="160"/>
        <end position="175"/>
    </location>
</feature>